<dbReference type="Pfam" id="PF10469">
    <property type="entry name" value="AKAP7_NLS"/>
    <property type="match status" value="1"/>
</dbReference>
<dbReference type="Proteomes" id="UP000001744">
    <property type="component" value="Unassembled WGS sequence"/>
</dbReference>
<dbReference type="OMA" id="HLTIGMI"/>
<evidence type="ECO:0000259" key="1">
    <source>
        <dbReference type="Pfam" id="PF10469"/>
    </source>
</evidence>
<dbReference type="HOGENOM" id="CLU_1343951_0_0_1"/>
<evidence type="ECO:0000313" key="3">
    <source>
        <dbReference type="Proteomes" id="UP000001744"/>
    </source>
</evidence>
<dbReference type="VEuPathDB" id="FungiDB:SJAG_03106"/>
<dbReference type="InterPro" id="IPR019510">
    <property type="entry name" value="AKAP7-like_phosphoesterase"/>
</dbReference>
<dbReference type="InterPro" id="IPR009210">
    <property type="entry name" value="ASCC1"/>
</dbReference>
<dbReference type="RefSeq" id="XP_002174272.1">
    <property type="nucleotide sequence ID" value="XM_002174236.1"/>
</dbReference>
<reference evidence="2 3" key="1">
    <citation type="journal article" date="2011" name="Science">
        <title>Comparative functional genomics of the fission yeasts.</title>
        <authorList>
            <person name="Rhind N."/>
            <person name="Chen Z."/>
            <person name="Yassour M."/>
            <person name="Thompson D.A."/>
            <person name="Haas B.J."/>
            <person name="Habib N."/>
            <person name="Wapinski I."/>
            <person name="Roy S."/>
            <person name="Lin M.F."/>
            <person name="Heiman D.I."/>
            <person name="Young S.K."/>
            <person name="Furuya K."/>
            <person name="Guo Y."/>
            <person name="Pidoux A."/>
            <person name="Chen H.M."/>
            <person name="Robbertse B."/>
            <person name="Goldberg J.M."/>
            <person name="Aoki K."/>
            <person name="Bayne E.H."/>
            <person name="Berlin A.M."/>
            <person name="Desjardins C.A."/>
            <person name="Dobbs E."/>
            <person name="Dukaj L."/>
            <person name="Fan L."/>
            <person name="FitzGerald M.G."/>
            <person name="French C."/>
            <person name="Gujja S."/>
            <person name="Hansen K."/>
            <person name="Keifenheim D."/>
            <person name="Levin J.Z."/>
            <person name="Mosher R.A."/>
            <person name="Mueller C.A."/>
            <person name="Pfiffner J."/>
            <person name="Priest M."/>
            <person name="Russ C."/>
            <person name="Smialowska A."/>
            <person name="Swoboda P."/>
            <person name="Sykes S.M."/>
            <person name="Vaughn M."/>
            <person name="Vengrova S."/>
            <person name="Yoder R."/>
            <person name="Zeng Q."/>
            <person name="Allshire R."/>
            <person name="Baulcombe D."/>
            <person name="Birren B.W."/>
            <person name="Brown W."/>
            <person name="Ekwall K."/>
            <person name="Kellis M."/>
            <person name="Leatherwood J."/>
            <person name="Levin H."/>
            <person name="Margalit H."/>
            <person name="Martienssen R."/>
            <person name="Nieduszynski C.A."/>
            <person name="Spatafora J.W."/>
            <person name="Friedman N."/>
            <person name="Dalgaard J.Z."/>
            <person name="Baumann P."/>
            <person name="Niki H."/>
            <person name="Regev A."/>
            <person name="Nusbaum C."/>
        </authorList>
    </citation>
    <scope>NUCLEOTIDE SEQUENCE [LARGE SCALE GENOMIC DNA]</scope>
    <source>
        <strain evidence="3">yFS275 / FY16936</strain>
    </source>
</reference>
<evidence type="ECO:0000313" key="2">
    <source>
        <dbReference type="EMBL" id="EEB07979.1"/>
    </source>
</evidence>
<dbReference type="JaponicusDB" id="SJAG_03106"/>
<dbReference type="EMBL" id="KE651167">
    <property type="protein sequence ID" value="EEB07979.1"/>
    <property type="molecule type" value="Genomic_DNA"/>
</dbReference>
<dbReference type="GeneID" id="7048452"/>
<dbReference type="Gene3D" id="3.90.1140.10">
    <property type="entry name" value="Cyclic phosphodiesterase"/>
    <property type="match status" value="1"/>
</dbReference>
<dbReference type="PIRSF" id="PIRSF027019">
    <property type="entry name" value="Euk_LigT"/>
    <property type="match status" value="1"/>
</dbReference>
<dbReference type="STRING" id="402676.B6K3C2"/>
<sequence>MSLKFPNLLFLALPIRVNENQQKPFRKFLHSLPEGPLKEAFQGPRVCHLTIGMIPVKCEDDLNKVLQFMEDKRDVILKQYPQSPITISLRGTDYFGSEEQHSRVLFAVPVESEISTGNLKPFCEFVRQLFVDGGIIRDTSHELNLHCTLLNVRHMRKFGYKEKSFDATQLLRRFSLDSWTWTSNTTLDELSIMKTGAIGPKHDMFYMEIATVLLHPKD</sequence>
<dbReference type="eggNOG" id="KOG2814">
    <property type="taxonomic scope" value="Eukaryota"/>
</dbReference>
<dbReference type="InterPro" id="IPR009097">
    <property type="entry name" value="Cyclic_Pdiesterase"/>
</dbReference>
<accession>B6K3C2</accession>
<dbReference type="GO" id="GO:0005634">
    <property type="term" value="C:nucleus"/>
    <property type="evidence" value="ECO:0000318"/>
    <property type="project" value="GO_Central"/>
</dbReference>
<dbReference type="AlphaFoldDB" id="B6K3C2"/>
<proteinExistence type="predicted"/>
<organism evidence="2 3">
    <name type="scientific">Schizosaccharomyces japonicus (strain yFS275 / FY16936)</name>
    <name type="common">Fission yeast</name>
    <dbReference type="NCBI Taxonomy" id="402676"/>
    <lineage>
        <taxon>Eukaryota</taxon>
        <taxon>Fungi</taxon>
        <taxon>Dikarya</taxon>
        <taxon>Ascomycota</taxon>
        <taxon>Taphrinomycotina</taxon>
        <taxon>Schizosaccharomycetes</taxon>
        <taxon>Schizosaccharomycetales</taxon>
        <taxon>Schizosaccharomycetaceae</taxon>
        <taxon>Schizosaccharomyces</taxon>
    </lineage>
</organism>
<dbReference type="PANTHER" id="PTHR13360">
    <property type="entry name" value="ACTIVATING SIGNAL COINTEGRATOR 1 COMPLEX SUBUNIT 1"/>
    <property type="match status" value="1"/>
</dbReference>
<dbReference type="GO" id="GO:0006307">
    <property type="term" value="P:DNA alkylation repair"/>
    <property type="evidence" value="ECO:0007669"/>
    <property type="project" value="InterPro"/>
</dbReference>
<dbReference type="GO" id="GO:0006355">
    <property type="term" value="P:regulation of DNA-templated transcription"/>
    <property type="evidence" value="ECO:0000318"/>
    <property type="project" value="GO_Central"/>
</dbReference>
<feature type="domain" description="A-kinase anchor protein 7-like phosphoesterase" evidence="1">
    <location>
        <begin position="10"/>
        <end position="213"/>
    </location>
</feature>
<keyword evidence="3" id="KW-1185">Reference proteome</keyword>
<protein>
    <recommendedName>
        <fullName evidence="1">A-kinase anchor protein 7-like phosphoesterase domain-containing protein</fullName>
    </recommendedName>
</protein>
<dbReference type="OrthoDB" id="277832at2759"/>
<gene>
    <name evidence="2" type="ORF">SJAG_03106</name>
</gene>
<dbReference type="PANTHER" id="PTHR13360:SF1">
    <property type="entry name" value="ACTIVATING SIGNAL COINTEGRATOR 1 COMPLEX SUBUNIT 1"/>
    <property type="match status" value="1"/>
</dbReference>
<dbReference type="SUPFAM" id="SSF55144">
    <property type="entry name" value="LigT-like"/>
    <property type="match status" value="1"/>
</dbReference>
<name>B6K3C2_SCHJY</name>